<dbReference type="AlphaFoldDB" id="A0A1V1I234"/>
<keyword evidence="3" id="KW-1185">Reference proteome</keyword>
<feature type="domain" description="PucR C-terminal helix-turn-helix" evidence="1">
    <location>
        <begin position="196"/>
        <end position="247"/>
    </location>
</feature>
<dbReference type="Gene3D" id="1.10.10.2840">
    <property type="entry name" value="PucR C-terminal helix-turn-helix domain"/>
    <property type="match status" value="1"/>
</dbReference>
<dbReference type="RefSeq" id="WP_180701844.1">
    <property type="nucleotide sequence ID" value="NZ_CAOJQT010000004.1"/>
</dbReference>
<dbReference type="PANTHER" id="PTHR33744">
    <property type="entry name" value="CARBOHYDRATE DIACID REGULATOR"/>
    <property type="match status" value="1"/>
</dbReference>
<evidence type="ECO:0000313" key="3">
    <source>
        <dbReference type="Proteomes" id="UP000245622"/>
    </source>
</evidence>
<organism evidence="2 3">
    <name type="scientific">Romboutsia ilealis</name>
    <dbReference type="NCBI Taxonomy" id="1115758"/>
    <lineage>
        <taxon>Bacteria</taxon>
        <taxon>Bacillati</taxon>
        <taxon>Bacillota</taxon>
        <taxon>Clostridia</taxon>
        <taxon>Peptostreptococcales</taxon>
        <taxon>Peptostreptococcaceae</taxon>
        <taxon>Romboutsia</taxon>
    </lineage>
</organism>
<sequence length="258" mass="30175">MQSLIEFFEKETNKKINIFKYNNEKINSNQNLIEFNNTTYVIEFLKDSILTHINGHCYLFNQQNLDFDSLKNILYNLYEDVQIYKYNNYLLLVSNNILDIDSSTPTIIEAETYSKTYIIYLEKITTIYNLDLKINIVDELINIIINNNNASQFITLNDLIIYKVAAITSDNHQLSSLIKFDIIKNIDENLLTTGINFIENGLNISKTSSALFLHRNTLIYRLEKIKEYLNLDLKNFKDAFIFYLSVKSFLSSINNCNS</sequence>
<proteinExistence type="predicted"/>
<reference evidence="2 3" key="1">
    <citation type="submission" date="2014-04" db="EMBL/GenBank/DDBJ databases">
        <authorList>
            <person name="Hornung B.V."/>
        </authorList>
    </citation>
    <scope>NUCLEOTIDE SEQUENCE [LARGE SCALE GENOMIC DNA]</scope>
    <source>
        <strain evidence="2 3">CRIB</strain>
    </source>
</reference>
<evidence type="ECO:0000259" key="1">
    <source>
        <dbReference type="Pfam" id="PF13556"/>
    </source>
</evidence>
<dbReference type="EMBL" id="LN555523">
    <property type="protein sequence ID" value="CED94312.1"/>
    <property type="molecule type" value="Genomic_DNA"/>
</dbReference>
<dbReference type="KEGG" id="ril:CRIB_1705"/>
<protein>
    <submittedName>
        <fullName evidence="2">PucR C-terminal helix-turn-helix domain</fullName>
    </submittedName>
</protein>
<gene>
    <name evidence="2" type="ORF">CRIB_1705</name>
</gene>
<accession>A0A1V1I234</accession>
<dbReference type="PANTHER" id="PTHR33744:SF15">
    <property type="entry name" value="CARBOHYDRATE DIACID REGULATOR"/>
    <property type="match status" value="1"/>
</dbReference>
<evidence type="ECO:0000313" key="2">
    <source>
        <dbReference type="EMBL" id="CED94312.1"/>
    </source>
</evidence>
<dbReference type="Proteomes" id="UP000245622">
    <property type="component" value="Chromosome 1"/>
</dbReference>
<dbReference type="InterPro" id="IPR042070">
    <property type="entry name" value="PucR_C-HTH_sf"/>
</dbReference>
<dbReference type="InterPro" id="IPR025736">
    <property type="entry name" value="PucR_C-HTH_dom"/>
</dbReference>
<dbReference type="GeneID" id="82205737"/>
<name>A0A1V1I234_9FIRM</name>
<dbReference type="Pfam" id="PF13556">
    <property type="entry name" value="HTH_30"/>
    <property type="match status" value="1"/>
</dbReference>
<dbReference type="InterPro" id="IPR051448">
    <property type="entry name" value="CdaR-like_regulators"/>
</dbReference>